<proteinExistence type="predicted"/>
<evidence type="ECO:0000313" key="2">
    <source>
        <dbReference type="Proteomes" id="UP001183226"/>
    </source>
</evidence>
<dbReference type="Proteomes" id="UP001183226">
    <property type="component" value="Unassembled WGS sequence"/>
</dbReference>
<keyword evidence="2" id="KW-1185">Reference proteome</keyword>
<organism evidence="1 2">
    <name type="scientific">Streptomonospora wellingtoniae</name>
    <dbReference type="NCBI Taxonomy" id="3075544"/>
    <lineage>
        <taxon>Bacteria</taxon>
        <taxon>Bacillati</taxon>
        <taxon>Actinomycetota</taxon>
        <taxon>Actinomycetes</taxon>
        <taxon>Streptosporangiales</taxon>
        <taxon>Nocardiopsidaceae</taxon>
        <taxon>Streptomonospora</taxon>
    </lineage>
</organism>
<dbReference type="EMBL" id="JAVREK010000011">
    <property type="protein sequence ID" value="MDT0302874.1"/>
    <property type="molecule type" value="Genomic_DNA"/>
</dbReference>
<accession>A0ABU2KUB5</accession>
<sequence length="53" mass="5511">MSGVVGVVAAIDTAHRSVAAAFEVARDSVREAMDASPDEFALMPPRPEEAPGE</sequence>
<name>A0ABU2KUB5_9ACTN</name>
<dbReference type="RefSeq" id="WP_311545358.1">
    <property type="nucleotide sequence ID" value="NZ_JAVREK010000011.1"/>
</dbReference>
<evidence type="ECO:0000313" key="1">
    <source>
        <dbReference type="EMBL" id="MDT0302874.1"/>
    </source>
</evidence>
<gene>
    <name evidence="1" type="ORF">RM446_12195</name>
</gene>
<protein>
    <submittedName>
        <fullName evidence="1">Uncharacterized protein</fullName>
    </submittedName>
</protein>
<comment type="caution">
    <text evidence="1">The sequence shown here is derived from an EMBL/GenBank/DDBJ whole genome shotgun (WGS) entry which is preliminary data.</text>
</comment>
<reference evidence="2" key="1">
    <citation type="submission" date="2023-07" db="EMBL/GenBank/DDBJ databases">
        <title>30 novel species of actinomycetes from the DSMZ collection.</title>
        <authorList>
            <person name="Nouioui I."/>
        </authorList>
    </citation>
    <scope>NUCLEOTIDE SEQUENCE [LARGE SCALE GENOMIC DNA]</scope>
    <source>
        <strain evidence="2">DSM 45055</strain>
    </source>
</reference>